<dbReference type="PANTHER" id="PTHR30027:SF3">
    <property type="entry name" value="16S RRNA (URACIL(1498)-N(3))-METHYLTRANSFERASE"/>
    <property type="match status" value="1"/>
</dbReference>
<keyword evidence="8 12" id="KW-0808">Transferase</keyword>
<evidence type="ECO:0000256" key="11">
    <source>
        <dbReference type="ARBA" id="ARBA00047944"/>
    </source>
</evidence>
<dbReference type="Pfam" id="PF04452">
    <property type="entry name" value="Methyltrans_RNA"/>
    <property type="match status" value="1"/>
</dbReference>
<sequence length="241" mass="25922">MSARLYVDLPLGPEGQELDLPPGPTRHAQVLRSQPGDVLTLFDGRGEQEWQAEVLAMGRSVVRVRLLSARVLRHELPQGFRLALVMPANDRMDFLVEKATELGVAAIQPLMSERSVLRLSGERADKKVAHWQGVAQAAAEQCGRARVPQVAAVRTLPQWLAELPPAAGEARWLLSPQAQGLPGRPAQGELWSLSGPEGGLSAGEEAAAQAQGFQPVGLGPRVLRADTAPLALLSWWGLAQL</sequence>
<dbReference type="InterPro" id="IPR046886">
    <property type="entry name" value="RsmE_MTase_dom"/>
</dbReference>
<evidence type="ECO:0000259" key="13">
    <source>
        <dbReference type="Pfam" id="PF04452"/>
    </source>
</evidence>
<evidence type="ECO:0000259" key="14">
    <source>
        <dbReference type="Pfam" id="PF20260"/>
    </source>
</evidence>
<keyword evidence="5 12" id="KW-0963">Cytoplasm</keyword>
<dbReference type="InterPro" id="IPR015947">
    <property type="entry name" value="PUA-like_sf"/>
</dbReference>
<dbReference type="RefSeq" id="WP_198111235.1">
    <property type="nucleotide sequence ID" value="NZ_JAEDAK010000006.1"/>
</dbReference>
<dbReference type="InterPro" id="IPR006700">
    <property type="entry name" value="RsmE"/>
</dbReference>
<proteinExistence type="inferred from homology"/>
<feature type="domain" description="Ribosomal RNA small subunit methyltransferase E methyltransferase" evidence="13">
    <location>
        <begin position="75"/>
        <end position="236"/>
    </location>
</feature>
<dbReference type="AlphaFoldDB" id="A0A931J4M9"/>
<dbReference type="Gene3D" id="2.40.240.20">
    <property type="entry name" value="Hypothetical PUA domain-like, domain 1"/>
    <property type="match status" value="1"/>
</dbReference>
<gene>
    <name evidence="15" type="ORF">I7X39_11205</name>
</gene>
<comment type="caution">
    <text evidence="15">The sequence shown here is derived from an EMBL/GenBank/DDBJ whole genome shotgun (WGS) entry which is preliminary data.</text>
</comment>
<accession>A0A931J4M9</accession>
<keyword evidence="6 12" id="KW-0698">rRNA processing</keyword>
<keyword evidence="16" id="KW-1185">Reference proteome</keyword>
<evidence type="ECO:0000256" key="10">
    <source>
        <dbReference type="ARBA" id="ARBA00025699"/>
    </source>
</evidence>
<evidence type="ECO:0000313" key="15">
    <source>
        <dbReference type="EMBL" id="MBH9577469.1"/>
    </source>
</evidence>
<comment type="subcellular location">
    <subcellularLocation>
        <location evidence="1 12">Cytoplasm</location>
    </subcellularLocation>
</comment>
<organism evidence="15 16">
    <name type="scientific">Inhella proteolytica</name>
    <dbReference type="NCBI Taxonomy" id="2795029"/>
    <lineage>
        <taxon>Bacteria</taxon>
        <taxon>Pseudomonadati</taxon>
        <taxon>Pseudomonadota</taxon>
        <taxon>Betaproteobacteria</taxon>
        <taxon>Burkholderiales</taxon>
        <taxon>Sphaerotilaceae</taxon>
        <taxon>Inhella</taxon>
    </lineage>
</organism>
<dbReference type="GO" id="GO:0070042">
    <property type="term" value="F:rRNA (uridine-N3-)-methyltransferase activity"/>
    <property type="evidence" value="ECO:0007669"/>
    <property type="project" value="TreeGrafter"/>
</dbReference>
<evidence type="ECO:0000256" key="2">
    <source>
        <dbReference type="ARBA" id="ARBA00005528"/>
    </source>
</evidence>
<dbReference type="InterPro" id="IPR046887">
    <property type="entry name" value="RsmE_PUA-like"/>
</dbReference>
<protein>
    <recommendedName>
        <fullName evidence="4 12">Ribosomal RNA small subunit methyltransferase E</fullName>
        <ecNumber evidence="3 12">2.1.1.193</ecNumber>
    </recommendedName>
</protein>
<dbReference type="InterPro" id="IPR029028">
    <property type="entry name" value="Alpha/beta_knot_MTases"/>
</dbReference>
<dbReference type="Proteomes" id="UP000613266">
    <property type="component" value="Unassembled WGS sequence"/>
</dbReference>
<evidence type="ECO:0000256" key="12">
    <source>
        <dbReference type="PIRNR" id="PIRNR015601"/>
    </source>
</evidence>
<dbReference type="NCBIfam" id="TIGR00046">
    <property type="entry name" value="RsmE family RNA methyltransferase"/>
    <property type="match status" value="1"/>
</dbReference>
<dbReference type="GO" id="GO:0005737">
    <property type="term" value="C:cytoplasm"/>
    <property type="evidence" value="ECO:0007669"/>
    <property type="project" value="UniProtKB-SubCell"/>
</dbReference>
<dbReference type="InterPro" id="IPR029026">
    <property type="entry name" value="tRNA_m1G_MTases_N"/>
</dbReference>
<dbReference type="EC" id="2.1.1.193" evidence="3 12"/>
<dbReference type="GO" id="GO:0070475">
    <property type="term" value="P:rRNA base methylation"/>
    <property type="evidence" value="ECO:0007669"/>
    <property type="project" value="TreeGrafter"/>
</dbReference>
<dbReference type="EMBL" id="JAEDAK010000006">
    <property type="protein sequence ID" value="MBH9577469.1"/>
    <property type="molecule type" value="Genomic_DNA"/>
</dbReference>
<evidence type="ECO:0000256" key="5">
    <source>
        <dbReference type="ARBA" id="ARBA00022490"/>
    </source>
</evidence>
<comment type="function">
    <text evidence="10 12">Specifically methylates the N3 position of the uracil ring of uridine 1498 (m3U1498) in 16S rRNA. Acts on the fully assembled 30S ribosomal subunit.</text>
</comment>
<evidence type="ECO:0000313" key="16">
    <source>
        <dbReference type="Proteomes" id="UP000613266"/>
    </source>
</evidence>
<dbReference type="CDD" id="cd18084">
    <property type="entry name" value="RsmE-like"/>
    <property type="match status" value="1"/>
</dbReference>
<dbReference type="Pfam" id="PF20260">
    <property type="entry name" value="PUA_4"/>
    <property type="match status" value="1"/>
</dbReference>
<evidence type="ECO:0000256" key="4">
    <source>
        <dbReference type="ARBA" id="ARBA00013673"/>
    </source>
</evidence>
<feature type="domain" description="Ribosomal RNA small subunit methyltransferase E PUA-like" evidence="14">
    <location>
        <begin position="26"/>
        <end position="64"/>
    </location>
</feature>
<keyword evidence="7 12" id="KW-0489">Methyltransferase</keyword>
<evidence type="ECO:0000256" key="1">
    <source>
        <dbReference type="ARBA" id="ARBA00004496"/>
    </source>
</evidence>
<comment type="similarity">
    <text evidence="2 12">Belongs to the RNA methyltransferase RsmE family.</text>
</comment>
<evidence type="ECO:0000256" key="9">
    <source>
        <dbReference type="ARBA" id="ARBA00022691"/>
    </source>
</evidence>
<dbReference type="SUPFAM" id="SSF75217">
    <property type="entry name" value="alpha/beta knot"/>
    <property type="match status" value="1"/>
</dbReference>
<evidence type="ECO:0000256" key="8">
    <source>
        <dbReference type="ARBA" id="ARBA00022679"/>
    </source>
</evidence>
<dbReference type="PANTHER" id="PTHR30027">
    <property type="entry name" value="RIBOSOMAL RNA SMALL SUBUNIT METHYLTRANSFERASE E"/>
    <property type="match status" value="1"/>
</dbReference>
<name>A0A931J4M9_9BURK</name>
<evidence type="ECO:0000256" key="6">
    <source>
        <dbReference type="ARBA" id="ARBA00022552"/>
    </source>
</evidence>
<comment type="catalytic activity">
    <reaction evidence="11 12">
        <text>uridine(1498) in 16S rRNA + S-adenosyl-L-methionine = N(3)-methyluridine(1498) in 16S rRNA + S-adenosyl-L-homocysteine + H(+)</text>
        <dbReference type="Rhea" id="RHEA:42920"/>
        <dbReference type="Rhea" id="RHEA-COMP:10283"/>
        <dbReference type="Rhea" id="RHEA-COMP:10284"/>
        <dbReference type="ChEBI" id="CHEBI:15378"/>
        <dbReference type="ChEBI" id="CHEBI:57856"/>
        <dbReference type="ChEBI" id="CHEBI:59789"/>
        <dbReference type="ChEBI" id="CHEBI:65315"/>
        <dbReference type="ChEBI" id="CHEBI:74502"/>
        <dbReference type="EC" id="2.1.1.193"/>
    </reaction>
</comment>
<reference evidence="15" key="1">
    <citation type="submission" date="2020-12" db="EMBL/GenBank/DDBJ databases">
        <title>The genome sequence of Inhella sp. 1Y17.</title>
        <authorList>
            <person name="Liu Y."/>
        </authorList>
    </citation>
    <scope>NUCLEOTIDE SEQUENCE</scope>
    <source>
        <strain evidence="15">1Y17</strain>
    </source>
</reference>
<evidence type="ECO:0000256" key="3">
    <source>
        <dbReference type="ARBA" id="ARBA00012328"/>
    </source>
</evidence>
<evidence type="ECO:0000256" key="7">
    <source>
        <dbReference type="ARBA" id="ARBA00022603"/>
    </source>
</evidence>
<dbReference type="Gene3D" id="3.40.1280.10">
    <property type="match status" value="1"/>
</dbReference>
<dbReference type="NCBIfam" id="NF008692">
    <property type="entry name" value="PRK11713.1-5"/>
    <property type="match status" value="1"/>
</dbReference>
<dbReference type="SUPFAM" id="SSF88697">
    <property type="entry name" value="PUA domain-like"/>
    <property type="match status" value="1"/>
</dbReference>
<keyword evidence="9 12" id="KW-0949">S-adenosyl-L-methionine</keyword>
<dbReference type="PIRSF" id="PIRSF015601">
    <property type="entry name" value="MTase_slr0722"/>
    <property type="match status" value="1"/>
</dbReference>